<protein>
    <submittedName>
        <fullName evidence="1">Uncharacterized protein</fullName>
    </submittedName>
</protein>
<dbReference type="EMBL" id="QGDO01000002">
    <property type="protein sequence ID" value="PWJ43183.1"/>
    <property type="molecule type" value="Genomic_DNA"/>
</dbReference>
<accession>A0A315ZDI8</accession>
<dbReference type="RefSeq" id="WP_109617515.1">
    <property type="nucleotide sequence ID" value="NZ_QGDO01000002.1"/>
</dbReference>
<keyword evidence="2" id="KW-1185">Reference proteome</keyword>
<reference evidence="1 2" key="1">
    <citation type="submission" date="2018-03" db="EMBL/GenBank/DDBJ databases">
        <title>Genomic Encyclopedia of Archaeal and Bacterial Type Strains, Phase II (KMG-II): from individual species to whole genera.</title>
        <authorList>
            <person name="Goeker M."/>
        </authorList>
    </citation>
    <scope>NUCLEOTIDE SEQUENCE [LARGE SCALE GENOMIC DNA]</scope>
    <source>
        <strain evidence="1 2">DSM 28229</strain>
    </source>
</reference>
<comment type="caution">
    <text evidence="1">The sequence shown here is derived from an EMBL/GenBank/DDBJ whole genome shotgun (WGS) entry which is preliminary data.</text>
</comment>
<dbReference type="Proteomes" id="UP000245535">
    <property type="component" value="Unassembled WGS sequence"/>
</dbReference>
<evidence type="ECO:0000313" key="2">
    <source>
        <dbReference type="Proteomes" id="UP000245535"/>
    </source>
</evidence>
<evidence type="ECO:0000313" key="1">
    <source>
        <dbReference type="EMBL" id="PWJ43183.1"/>
    </source>
</evidence>
<sequence>MKRGLILLHLILLPISVLGQNKWSVWTTKNDDSDKSYKSAVYIGELKSKYHSHEQQLLIGLFLDQSGEIYLMYWDQKSNIPLDFEGSVYNYKLRFRSVNGKNINLYASRIDESKKRLYLNKLLLSMDRFLTSIRTMPEVKMTFTFHNIDFFVPLNCKGSMAALHEAYNIL</sequence>
<proteinExistence type="predicted"/>
<dbReference type="AlphaFoldDB" id="A0A315ZDI8"/>
<name>A0A315ZDI8_SEDFL</name>
<gene>
    <name evidence="1" type="ORF">BC781_102732</name>
</gene>
<organism evidence="1 2">
    <name type="scientific">Sediminitomix flava</name>
    <dbReference type="NCBI Taxonomy" id="379075"/>
    <lineage>
        <taxon>Bacteria</taxon>
        <taxon>Pseudomonadati</taxon>
        <taxon>Bacteroidota</taxon>
        <taxon>Cytophagia</taxon>
        <taxon>Cytophagales</taxon>
        <taxon>Flammeovirgaceae</taxon>
        <taxon>Sediminitomix</taxon>
    </lineage>
</organism>